<dbReference type="Pfam" id="PF07669">
    <property type="entry name" value="Eco57I"/>
    <property type="match status" value="1"/>
</dbReference>
<dbReference type="Gene3D" id="3.40.50.150">
    <property type="entry name" value="Vaccinia Virus protein VP39"/>
    <property type="match status" value="1"/>
</dbReference>
<dbReference type="PRINTS" id="PR00507">
    <property type="entry name" value="N12N6MTFRASE"/>
</dbReference>
<organism evidence="8 9">
    <name type="scientific">Roseospira navarrensis</name>
    <dbReference type="NCBI Taxonomy" id="140058"/>
    <lineage>
        <taxon>Bacteria</taxon>
        <taxon>Pseudomonadati</taxon>
        <taxon>Pseudomonadota</taxon>
        <taxon>Alphaproteobacteria</taxon>
        <taxon>Rhodospirillales</taxon>
        <taxon>Rhodospirillaceae</taxon>
        <taxon>Roseospira</taxon>
    </lineage>
</organism>
<evidence type="ECO:0000313" key="8">
    <source>
        <dbReference type="EMBL" id="MQX38469.1"/>
    </source>
</evidence>
<dbReference type="GO" id="GO:0003676">
    <property type="term" value="F:nucleic acid binding"/>
    <property type="evidence" value="ECO:0007669"/>
    <property type="project" value="InterPro"/>
</dbReference>
<evidence type="ECO:0000259" key="7">
    <source>
        <dbReference type="Pfam" id="PF07669"/>
    </source>
</evidence>
<dbReference type="InterPro" id="IPR050953">
    <property type="entry name" value="N4_N6_ade-DNA_methylase"/>
</dbReference>
<dbReference type="AlphaFoldDB" id="A0A7X2D4I6"/>
<keyword evidence="3 8" id="KW-0489">Methyltransferase</keyword>
<dbReference type="GO" id="GO:0032259">
    <property type="term" value="P:methylation"/>
    <property type="evidence" value="ECO:0007669"/>
    <property type="project" value="UniProtKB-KW"/>
</dbReference>
<protein>
    <recommendedName>
        <fullName evidence="2">site-specific DNA-methyltransferase (adenine-specific)</fullName>
        <ecNumber evidence="2">2.1.1.72</ecNumber>
    </recommendedName>
</protein>
<accession>A0A7X2D4I6</accession>
<dbReference type="PANTHER" id="PTHR33841">
    <property type="entry name" value="DNA METHYLTRANSFERASE YEEA-RELATED"/>
    <property type="match status" value="1"/>
</dbReference>
<dbReference type="InterPro" id="IPR002052">
    <property type="entry name" value="DNA_methylase_N6_adenine_CS"/>
</dbReference>
<sequence>MARALAASAGDENRLALARGVTHQTISAYWDAHQESTLSDPWPIHDLPSSVDCAELSESVAALAQSMGTAAAELDVMEASYLIGVLYTATMPGRERADFGAYYTPPALCDRLIQMATEAGVDWQSARVLDPACGGGAFLSPVAQHMAMGLENCSPKIALKNIVHRLKGFELDPFAAWMSHVFLEVTLLDLCRAANMRLPAVVDVCDSLERVPEDTGFDLVIGNPPYGRVTLSPSLRERYKRSLFGHANLYGVFTDLALRFTRPGGVIAYVTPTSFLAGEYYKALRRLLAQDAPPASIDFIAERKGVFADVLQETLLAAYRRGGKADVGQVHFISPTPQGEIQATAAGSFSLPASPDEPWLIPRTVGQSTLVRKAESMPHRLADYGYKVSTGPLVWNRHKPSLRDRPGKGRFPLIWAESVRSDGAFEFRAEKRNHKPYFEPRAKEHWVLTDFPCVLLQRTTAKEQSRRLIAAELPASFIEQHGQVVVENHLNMIRPVGDAPDVSPAAIAALLNTQVVDQLFRCINGSVAVSAYELEALPLPGPEGIAEIERLIARGAKASTIERTVMRLYGGGKR</sequence>
<gene>
    <name evidence="8" type="ORF">GHC57_18280</name>
</gene>
<evidence type="ECO:0000256" key="2">
    <source>
        <dbReference type="ARBA" id="ARBA00011900"/>
    </source>
</evidence>
<dbReference type="GO" id="GO:0009007">
    <property type="term" value="F:site-specific DNA-methyltransferase (adenine-specific) activity"/>
    <property type="evidence" value="ECO:0007669"/>
    <property type="project" value="UniProtKB-EC"/>
</dbReference>
<keyword evidence="5" id="KW-0949">S-adenosyl-L-methionine</keyword>
<evidence type="ECO:0000256" key="3">
    <source>
        <dbReference type="ARBA" id="ARBA00022603"/>
    </source>
</evidence>
<evidence type="ECO:0000256" key="1">
    <source>
        <dbReference type="ARBA" id="ARBA00006594"/>
    </source>
</evidence>
<comment type="catalytic activity">
    <reaction evidence="6">
        <text>a 2'-deoxyadenosine in DNA + S-adenosyl-L-methionine = an N(6)-methyl-2'-deoxyadenosine in DNA + S-adenosyl-L-homocysteine + H(+)</text>
        <dbReference type="Rhea" id="RHEA:15197"/>
        <dbReference type="Rhea" id="RHEA-COMP:12418"/>
        <dbReference type="Rhea" id="RHEA-COMP:12419"/>
        <dbReference type="ChEBI" id="CHEBI:15378"/>
        <dbReference type="ChEBI" id="CHEBI:57856"/>
        <dbReference type="ChEBI" id="CHEBI:59789"/>
        <dbReference type="ChEBI" id="CHEBI:90615"/>
        <dbReference type="ChEBI" id="CHEBI:90616"/>
        <dbReference type="EC" id="2.1.1.72"/>
    </reaction>
</comment>
<dbReference type="RefSeq" id="WP_153346972.1">
    <property type="nucleotide sequence ID" value="NZ_WIVE01000105.1"/>
</dbReference>
<dbReference type="PANTHER" id="PTHR33841:SF5">
    <property type="entry name" value="DNA METHYLASE (MODIFICATION METHYLASE) (METHYLTRANSFERASE)-RELATED"/>
    <property type="match status" value="1"/>
</dbReference>
<reference evidence="8 9" key="1">
    <citation type="submission" date="2019-10" db="EMBL/GenBank/DDBJ databases">
        <title>Draft whole-genome sequence of the purple nonsulfur photosynthetic bacterium Roseospira navarrensis DSM 15114.</title>
        <authorList>
            <person name="Kyndt J.A."/>
            <person name="Meyer T.E."/>
        </authorList>
    </citation>
    <scope>NUCLEOTIDE SEQUENCE [LARGE SCALE GENOMIC DNA]</scope>
    <source>
        <strain evidence="8 9">DSM 15114</strain>
    </source>
</reference>
<evidence type="ECO:0000256" key="6">
    <source>
        <dbReference type="ARBA" id="ARBA00047942"/>
    </source>
</evidence>
<dbReference type="PROSITE" id="PS00092">
    <property type="entry name" value="N6_MTASE"/>
    <property type="match status" value="1"/>
</dbReference>
<proteinExistence type="inferred from homology"/>
<comment type="similarity">
    <text evidence="1">Belongs to the N(4)/N(6)-methyltransferase family.</text>
</comment>
<dbReference type="Proteomes" id="UP000434582">
    <property type="component" value="Unassembled WGS sequence"/>
</dbReference>
<dbReference type="GO" id="GO:0006304">
    <property type="term" value="P:DNA modification"/>
    <property type="evidence" value="ECO:0007669"/>
    <property type="project" value="InterPro"/>
</dbReference>
<name>A0A7X2D4I6_9PROT</name>
<dbReference type="InterPro" id="IPR029063">
    <property type="entry name" value="SAM-dependent_MTases_sf"/>
</dbReference>
<evidence type="ECO:0000256" key="5">
    <source>
        <dbReference type="ARBA" id="ARBA00022691"/>
    </source>
</evidence>
<dbReference type="EC" id="2.1.1.72" evidence="2"/>
<evidence type="ECO:0000313" key="9">
    <source>
        <dbReference type="Proteomes" id="UP000434582"/>
    </source>
</evidence>
<keyword evidence="4" id="KW-0808">Transferase</keyword>
<dbReference type="SUPFAM" id="SSF53335">
    <property type="entry name" value="S-adenosyl-L-methionine-dependent methyltransferases"/>
    <property type="match status" value="1"/>
</dbReference>
<evidence type="ECO:0000256" key="4">
    <source>
        <dbReference type="ARBA" id="ARBA00022679"/>
    </source>
</evidence>
<dbReference type="OrthoDB" id="9806213at2"/>
<dbReference type="EMBL" id="WIVE01000105">
    <property type="protein sequence ID" value="MQX38469.1"/>
    <property type="molecule type" value="Genomic_DNA"/>
</dbReference>
<keyword evidence="9" id="KW-1185">Reference proteome</keyword>
<feature type="domain" description="Type II methyltransferase M.TaqI-like" evidence="7">
    <location>
        <begin position="213"/>
        <end position="302"/>
    </location>
</feature>
<comment type="caution">
    <text evidence="8">The sequence shown here is derived from an EMBL/GenBank/DDBJ whole genome shotgun (WGS) entry which is preliminary data.</text>
</comment>
<dbReference type="InterPro" id="IPR011639">
    <property type="entry name" value="MethylTrfase_TaqI-like_dom"/>
</dbReference>